<comment type="caution">
    <text evidence="3">The sequence shown here is derived from an EMBL/GenBank/DDBJ whole genome shotgun (WGS) entry which is preliminary data.</text>
</comment>
<feature type="signal peptide" evidence="2">
    <location>
        <begin position="1"/>
        <end position="22"/>
    </location>
</feature>
<gene>
    <name evidence="3" type="ORF">GCM10010468_55700</name>
</gene>
<keyword evidence="2" id="KW-0732">Signal</keyword>
<evidence type="ECO:0000313" key="4">
    <source>
        <dbReference type="Proteomes" id="UP001501237"/>
    </source>
</evidence>
<organism evidence="3 4">
    <name type="scientific">Actinocorallia longicatena</name>
    <dbReference type="NCBI Taxonomy" id="111803"/>
    <lineage>
        <taxon>Bacteria</taxon>
        <taxon>Bacillati</taxon>
        <taxon>Actinomycetota</taxon>
        <taxon>Actinomycetes</taxon>
        <taxon>Streptosporangiales</taxon>
        <taxon>Thermomonosporaceae</taxon>
        <taxon>Actinocorallia</taxon>
    </lineage>
</organism>
<feature type="chain" id="PRO_5047481151" description="Lipoprotein" evidence="2">
    <location>
        <begin position="23"/>
        <end position="172"/>
    </location>
</feature>
<feature type="region of interest" description="Disordered" evidence="1">
    <location>
        <begin position="128"/>
        <end position="172"/>
    </location>
</feature>
<evidence type="ECO:0000256" key="1">
    <source>
        <dbReference type="SAM" id="MobiDB-lite"/>
    </source>
</evidence>
<dbReference type="PROSITE" id="PS51257">
    <property type="entry name" value="PROKAR_LIPOPROTEIN"/>
    <property type="match status" value="1"/>
</dbReference>
<proteinExistence type="predicted"/>
<accession>A0ABP6QIL0</accession>
<dbReference type="EMBL" id="BAAAUV010000016">
    <property type="protein sequence ID" value="GAA3227055.1"/>
    <property type="molecule type" value="Genomic_DNA"/>
</dbReference>
<reference evidence="4" key="1">
    <citation type="journal article" date="2019" name="Int. J. Syst. Evol. Microbiol.">
        <title>The Global Catalogue of Microorganisms (GCM) 10K type strain sequencing project: providing services to taxonomists for standard genome sequencing and annotation.</title>
        <authorList>
            <consortium name="The Broad Institute Genomics Platform"/>
            <consortium name="The Broad Institute Genome Sequencing Center for Infectious Disease"/>
            <person name="Wu L."/>
            <person name="Ma J."/>
        </authorList>
    </citation>
    <scope>NUCLEOTIDE SEQUENCE [LARGE SCALE GENOMIC DNA]</scope>
    <source>
        <strain evidence="4">JCM 9377</strain>
    </source>
</reference>
<name>A0ABP6QIL0_9ACTN</name>
<protein>
    <recommendedName>
        <fullName evidence="5">Lipoprotein</fullName>
    </recommendedName>
</protein>
<sequence>MATMTSRHRPLLVLSVFALALAMGIGGCGGDDNGDPVRKDKVAGSADDDGPSPLKFSRCMRDQGFSWYPDPDAGGNLSANEPQGLDRAKYQQAQKKCEVYAPWGGGSGNKKTSDELDKLRKVSQCMREHGFAKFPDPDENGSINIDKGMGISPDDPALQKAQQDCQKYAPEP</sequence>
<dbReference type="Proteomes" id="UP001501237">
    <property type="component" value="Unassembled WGS sequence"/>
</dbReference>
<feature type="region of interest" description="Disordered" evidence="1">
    <location>
        <begin position="30"/>
        <end position="54"/>
    </location>
</feature>
<evidence type="ECO:0000313" key="3">
    <source>
        <dbReference type="EMBL" id="GAA3227055.1"/>
    </source>
</evidence>
<evidence type="ECO:0000256" key="2">
    <source>
        <dbReference type="SAM" id="SignalP"/>
    </source>
</evidence>
<keyword evidence="4" id="KW-1185">Reference proteome</keyword>
<evidence type="ECO:0008006" key="5">
    <source>
        <dbReference type="Google" id="ProtNLM"/>
    </source>
</evidence>